<dbReference type="HOGENOM" id="CLU_010194_2_9_3"/>
<keyword evidence="2" id="KW-0521">NADP</keyword>
<dbReference type="InterPro" id="IPR036291">
    <property type="entry name" value="NAD(P)-bd_dom_sf"/>
</dbReference>
<dbReference type="InterPro" id="IPR002347">
    <property type="entry name" value="SDR_fam"/>
</dbReference>
<gene>
    <name evidence="6" type="ordered locus">PCC7424_0301</name>
</gene>
<dbReference type="KEGG" id="cyc:PCC7424_0301"/>
<evidence type="ECO:0000313" key="6">
    <source>
        <dbReference type="EMBL" id="ACK68769.1"/>
    </source>
</evidence>
<reference evidence="7" key="1">
    <citation type="journal article" date="2011" name="MBio">
        <title>Novel metabolic attributes of the genus Cyanothece, comprising a group of unicellular nitrogen-fixing Cyanobacteria.</title>
        <authorList>
            <person name="Bandyopadhyay A."/>
            <person name="Elvitigala T."/>
            <person name="Welsh E."/>
            <person name="Stockel J."/>
            <person name="Liberton M."/>
            <person name="Min H."/>
            <person name="Sherman L.A."/>
            <person name="Pakrasi H.B."/>
        </authorList>
    </citation>
    <scope>NUCLEOTIDE SEQUENCE [LARGE SCALE GENOMIC DNA]</scope>
    <source>
        <strain evidence="7">PCC 7424</strain>
    </source>
</reference>
<comment type="similarity">
    <text evidence="1 4">Belongs to the short-chain dehydrogenases/reductases (SDR) family.</text>
</comment>
<dbReference type="GO" id="GO:0016491">
    <property type="term" value="F:oxidoreductase activity"/>
    <property type="evidence" value="ECO:0007669"/>
    <property type="project" value="UniProtKB-KW"/>
</dbReference>
<dbReference type="SMART" id="SM00822">
    <property type="entry name" value="PKS_KR"/>
    <property type="match status" value="1"/>
</dbReference>
<evidence type="ECO:0000256" key="3">
    <source>
        <dbReference type="ARBA" id="ARBA00023002"/>
    </source>
</evidence>
<dbReference type="Gene3D" id="3.40.50.720">
    <property type="entry name" value="NAD(P)-binding Rossmann-like Domain"/>
    <property type="match status" value="1"/>
</dbReference>
<name>B7KAU7_GLOC7</name>
<evidence type="ECO:0000256" key="4">
    <source>
        <dbReference type="RuleBase" id="RU000363"/>
    </source>
</evidence>
<protein>
    <submittedName>
        <fullName evidence="6">Short-chain dehydrogenase/reductase SDR</fullName>
    </submittedName>
</protein>
<feature type="domain" description="Ketoreductase" evidence="5">
    <location>
        <begin position="13"/>
        <end position="176"/>
    </location>
</feature>
<dbReference type="InterPro" id="IPR057326">
    <property type="entry name" value="KR_dom"/>
</dbReference>
<accession>B7KAU7</accession>
<dbReference type="EMBL" id="CP001291">
    <property type="protein sequence ID" value="ACK68769.1"/>
    <property type="molecule type" value="Genomic_DNA"/>
</dbReference>
<keyword evidence="3" id="KW-0560">Oxidoreductase</keyword>
<dbReference type="CDD" id="cd05374">
    <property type="entry name" value="17beta-HSD-like_SDR_c"/>
    <property type="match status" value="1"/>
</dbReference>
<dbReference type="Proteomes" id="UP000002384">
    <property type="component" value="Chromosome"/>
</dbReference>
<dbReference type="PROSITE" id="PS00061">
    <property type="entry name" value="ADH_SHORT"/>
    <property type="match status" value="1"/>
</dbReference>
<dbReference type="PANTHER" id="PTHR43391:SF14">
    <property type="entry name" value="DEHYDROGENASE_REDUCTASE SDR FAMILY PROTEIN 7-LIKE"/>
    <property type="match status" value="1"/>
</dbReference>
<dbReference type="PRINTS" id="PR00081">
    <property type="entry name" value="GDHRDH"/>
</dbReference>
<evidence type="ECO:0000256" key="1">
    <source>
        <dbReference type="ARBA" id="ARBA00006484"/>
    </source>
</evidence>
<evidence type="ECO:0000313" key="7">
    <source>
        <dbReference type="Proteomes" id="UP000002384"/>
    </source>
</evidence>
<dbReference type="AlphaFoldDB" id="B7KAU7"/>
<dbReference type="RefSeq" id="WP_012597719.1">
    <property type="nucleotide sequence ID" value="NC_011729.1"/>
</dbReference>
<dbReference type="SUPFAM" id="SSF51735">
    <property type="entry name" value="NAD(P)-binding Rossmann-fold domains"/>
    <property type="match status" value="1"/>
</dbReference>
<dbReference type="PRINTS" id="PR00080">
    <property type="entry name" value="SDRFAMILY"/>
</dbReference>
<dbReference type="InterPro" id="IPR020904">
    <property type="entry name" value="Sc_DH/Rdtase_CS"/>
</dbReference>
<evidence type="ECO:0000259" key="5">
    <source>
        <dbReference type="SMART" id="SM00822"/>
    </source>
</evidence>
<organism evidence="6 7">
    <name type="scientific">Gloeothece citriformis (strain PCC 7424)</name>
    <name type="common">Cyanothece sp. (strain PCC 7424)</name>
    <dbReference type="NCBI Taxonomy" id="65393"/>
    <lineage>
        <taxon>Bacteria</taxon>
        <taxon>Bacillati</taxon>
        <taxon>Cyanobacteriota</taxon>
        <taxon>Cyanophyceae</taxon>
        <taxon>Oscillatoriophycideae</taxon>
        <taxon>Chroococcales</taxon>
        <taxon>Aphanothecaceae</taxon>
        <taxon>Gloeothece</taxon>
        <taxon>Gloeothece citriformis</taxon>
    </lineage>
</organism>
<evidence type="ECO:0000256" key="2">
    <source>
        <dbReference type="ARBA" id="ARBA00022857"/>
    </source>
</evidence>
<keyword evidence="7" id="KW-1185">Reference proteome</keyword>
<sequence>MLSMIPTPHLSKQVILITGASAGIGAALAETLAKQFTGIRLVLAARRKEQLEQVAHQCRQAGADVLVIITDMASEEQVKALAQRAVEHFGRVDAVVNNAGYGQMGPIELIPPQAAKHQFAVNFHSVFILTQTLIPVMRSQGGGRIINVSSLGGRMAFPAGGMYSCSKFALEALSDVMRMELKAFNILVSVVEPGPVVTEFFQAAWDKIEKTVPEPKKNIYAPALAKIEAIDQQLSLLGWTSEKVAQVIVQALTARHPRPRYIAATGGWFFVPMMTKVMPTWFTDAFWKYFYGIDQVEKQWKKTNG</sequence>
<dbReference type="PANTHER" id="PTHR43391">
    <property type="entry name" value="RETINOL DEHYDROGENASE-RELATED"/>
    <property type="match status" value="1"/>
</dbReference>
<dbReference type="STRING" id="65393.PCC7424_0301"/>
<dbReference type="Pfam" id="PF00106">
    <property type="entry name" value="adh_short"/>
    <property type="match status" value="1"/>
</dbReference>
<proteinExistence type="inferred from homology"/>
<dbReference type="eggNOG" id="COG4221">
    <property type="taxonomic scope" value="Bacteria"/>
</dbReference>